<protein>
    <submittedName>
        <fullName evidence="1">Uncharacterized protein</fullName>
    </submittedName>
</protein>
<accession>A0AAP2G8W2</accession>
<evidence type="ECO:0000313" key="1">
    <source>
        <dbReference type="EMBL" id="MBT0957914.1"/>
    </source>
</evidence>
<dbReference type="AlphaFoldDB" id="A0AAP2G8W2"/>
<dbReference type="Proteomes" id="UP001315686">
    <property type="component" value="Unassembled WGS sequence"/>
</dbReference>
<name>A0AAP2G8W2_9RHOB</name>
<dbReference type="RefSeq" id="WP_327794135.1">
    <property type="nucleotide sequence ID" value="NZ_JADQAZ010000002.1"/>
</dbReference>
<sequence>MAVHGLGRAKAHVDDTLNRLGIRFGPDDISISRVDFCIDVHAPDFDLKPEYFVMHSSSNRRDYLADTEKSVNGKSGRTTSVTVGGTRNRQVIIYDKRAEVIAHGKSYWWDIWNHTLRYIGKAPLRNDTLHRAAAPPKALTPDPAHAQANRVWRVEFRAGKDLLKDT</sequence>
<organism evidence="1 2">
    <name type="scientific">Harenicola maris</name>
    <dbReference type="NCBI Taxonomy" id="2841044"/>
    <lineage>
        <taxon>Bacteria</taxon>
        <taxon>Pseudomonadati</taxon>
        <taxon>Pseudomonadota</taxon>
        <taxon>Alphaproteobacteria</taxon>
        <taxon>Rhodobacterales</taxon>
        <taxon>Paracoccaceae</taxon>
        <taxon>Harenicola</taxon>
    </lineage>
</organism>
<gene>
    <name evidence="1" type="ORF">IV417_10975</name>
</gene>
<keyword evidence="2" id="KW-1185">Reference proteome</keyword>
<evidence type="ECO:0000313" key="2">
    <source>
        <dbReference type="Proteomes" id="UP001315686"/>
    </source>
</evidence>
<proteinExistence type="predicted"/>
<reference evidence="1 2" key="1">
    <citation type="journal article" date="2021" name="Arch. Microbiol.">
        <title>Harenicola maris gen. nov., sp. nov. isolated from the Sea of Japan shallow sediments.</title>
        <authorList>
            <person name="Romanenko L.A."/>
            <person name="Kurilenko V.V."/>
            <person name="Chernysheva N.Y."/>
            <person name="Tekutyeva L.A."/>
            <person name="Velansky P.V."/>
            <person name="Svetashev V.I."/>
            <person name="Isaeva M.P."/>
        </authorList>
    </citation>
    <scope>NUCLEOTIDE SEQUENCE [LARGE SCALE GENOMIC DNA]</scope>
    <source>
        <strain evidence="1 2">KMM 3653</strain>
    </source>
</reference>
<comment type="caution">
    <text evidence="1">The sequence shown here is derived from an EMBL/GenBank/DDBJ whole genome shotgun (WGS) entry which is preliminary data.</text>
</comment>
<dbReference type="EMBL" id="JADQAZ010000002">
    <property type="protein sequence ID" value="MBT0957914.1"/>
    <property type="molecule type" value="Genomic_DNA"/>
</dbReference>